<evidence type="ECO:0000256" key="1">
    <source>
        <dbReference type="SAM" id="Phobius"/>
    </source>
</evidence>
<accession>A0ABT1NT12</accession>
<feature type="transmembrane region" description="Helical" evidence="1">
    <location>
        <begin position="77"/>
        <end position="103"/>
    </location>
</feature>
<gene>
    <name evidence="2" type="ORF">NNX28_12460</name>
</gene>
<proteinExistence type="predicted"/>
<evidence type="ECO:0000313" key="3">
    <source>
        <dbReference type="Proteomes" id="UP001206924"/>
    </source>
</evidence>
<name>A0ABT1NT12_9MICC</name>
<keyword evidence="3" id="KW-1185">Reference proteome</keyword>
<comment type="caution">
    <text evidence="2">The sequence shown here is derived from an EMBL/GenBank/DDBJ whole genome shotgun (WGS) entry which is preliminary data.</text>
</comment>
<keyword evidence="1" id="KW-1133">Transmembrane helix</keyword>
<reference evidence="2 3" key="1">
    <citation type="submission" date="2022-07" db="EMBL/GenBank/DDBJ databases">
        <title>Novel species in genus Arthrobacter.</title>
        <authorList>
            <person name="Liu Y."/>
        </authorList>
    </citation>
    <scope>NUCLEOTIDE SEQUENCE [LARGE SCALE GENOMIC DNA]</scope>
    <source>
        <strain evidence="3">zg-Y859</strain>
    </source>
</reference>
<organism evidence="2 3">
    <name type="scientific">Arthrobacter jinronghuae</name>
    <dbReference type="NCBI Taxonomy" id="2964609"/>
    <lineage>
        <taxon>Bacteria</taxon>
        <taxon>Bacillati</taxon>
        <taxon>Actinomycetota</taxon>
        <taxon>Actinomycetes</taxon>
        <taxon>Micrococcales</taxon>
        <taxon>Micrococcaceae</taxon>
        <taxon>Arthrobacter</taxon>
    </lineage>
</organism>
<sequence length="177" mass="18389">MSTPSNYNYNAFSGGQPAAAPAAPERPAAVERGFWLLIASAVLSLIAGILSIVDLMSDEGRSELARVSGLTAAEADTAVTIGIVTGVVIGVLSVAVSVLFAVFARKGHNWARIVITVFAGLSLLSLFQVNGSLEGILSLVSILLIIAAAVMLFTAPATAYFNQMKQYRQAKSLGYAG</sequence>
<dbReference type="Proteomes" id="UP001206924">
    <property type="component" value="Unassembled WGS sequence"/>
</dbReference>
<feature type="transmembrane region" description="Helical" evidence="1">
    <location>
        <begin position="110"/>
        <end position="129"/>
    </location>
</feature>
<keyword evidence="1" id="KW-0472">Membrane</keyword>
<dbReference type="RefSeq" id="WP_255865955.1">
    <property type="nucleotide sequence ID" value="NZ_CP104263.1"/>
</dbReference>
<keyword evidence="1" id="KW-0812">Transmembrane</keyword>
<dbReference type="EMBL" id="JANFLP010000013">
    <property type="protein sequence ID" value="MCQ1950732.1"/>
    <property type="molecule type" value="Genomic_DNA"/>
</dbReference>
<protein>
    <submittedName>
        <fullName evidence="2">Uncharacterized protein</fullName>
    </submittedName>
</protein>
<feature type="transmembrane region" description="Helical" evidence="1">
    <location>
        <begin position="34"/>
        <end position="57"/>
    </location>
</feature>
<evidence type="ECO:0000313" key="2">
    <source>
        <dbReference type="EMBL" id="MCQ1950732.1"/>
    </source>
</evidence>
<feature type="transmembrane region" description="Helical" evidence="1">
    <location>
        <begin position="135"/>
        <end position="161"/>
    </location>
</feature>